<dbReference type="SUPFAM" id="SSF48576">
    <property type="entry name" value="Terpenoid synthases"/>
    <property type="match status" value="2"/>
</dbReference>
<feature type="region of interest" description="Disordered" evidence="2">
    <location>
        <begin position="964"/>
        <end position="1003"/>
    </location>
</feature>
<feature type="compositionally biased region" description="Low complexity" evidence="2">
    <location>
        <begin position="839"/>
        <end position="854"/>
    </location>
</feature>
<proteinExistence type="predicted"/>
<dbReference type="EMBL" id="PVZC01000006">
    <property type="protein sequence ID" value="PRX97211.1"/>
    <property type="molecule type" value="Genomic_DNA"/>
</dbReference>
<feature type="compositionally biased region" description="Low complexity" evidence="2">
    <location>
        <begin position="732"/>
        <end position="748"/>
    </location>
</feature>
<feature type="compositionally biased region" description="Basic and acidic residues" evidence="2">
    <location>
        <begin position="857"/>
        <end position="867"/>
    </location>
</feature>
<evidence type="ECO:0000256" key="1">
    <source>
        <dbReference type="ARBA" id="ARBA00023239"/>
    </source>
</evidence>
<dbReference type="PANTHER" id="PTHR35201:SF4">
    <property type="entry name" value="BETA-PINACENE SYNTHASE-RELATED"/>
    <property type="match status" value="1"/>
</dbReference>
<dbReference type="InterPro" id="IPR008949">
    <property type="entry name" value="Isoprenoid_synthase_dom_sf"/>
</dbReference>
<accession>A0A2T0Q088</accession>
<dbReference type="SFLD" id="SFLDG01020">
    <property type="entry name" value="Terpene_Cyclase_Like_2"/>
    <property type="match status" value="2"/>
</dbReference>
<keyword evidence="4" id="KW-1185">Reference proteome</keyword>
<feature type="compositionally biased region" description="Low complexity" evidence="2">
    <location>
        <begin position="782"/>
        <end position="799"/>
    </location>
</feature>
<evidence type="ECO:0000256" key="2">
    <source>
        <dbReference type="SAM" id="MobiDB-lite"/>
    </source>
</evidence>
<feature type="compositionally biased region" description="Pro residues" evidence="2">
    <location>
        <begin position="800"/>
        <end position="809"/>
    </location>
</feature>
<feature type="compositionally biased region" description="Low complexity" evidence="2">
    <location>
        <begin position="924"/>
        <end position="938"/>
    </location>
</feature>
<dbReference type="PANTHER" id="PTHR35201">
    <property type="entry name" value="TERPENE SYNTHASE"/>
    <property type="match status" value="1"/>
</dbReference>
<feature type="region of interest" description="Disordered" evidence="2">
    <location>
        <begin position="730"/>
        <end position="758"/>
    </location>
</feature>
<dbReference type="Pfam" id="PF19086">
    <property type="entry name" value="Terpene_syn_C_2"/>
    <property type="match status" value="2"/>
</dbReference>
<evidence type="ECO:0000313" key="3">
    <source>
        <dbReference type="EMBL" id="PRX97211.1"/>
    </source>
</evidence>
<gene>
    <name evidence="3" type="ORF">CLV72_106247</name>
</gene>
<feature type="compositionally biased region" description="Low complexity" evidence="2">
    <location>
        <begin position="883"/>
        <end position="902"/>
    </location>
</feature>
<comment type="caution">
    <text evidence="3">The sequence shown here is derived from an EMBL/GenBank/DDBJ whole genome shotgun (WGS) entry which is preliminary data.</text>
</comment>
<feature type="compositionally biased region" description="Low complexity" evidence="2">
    <location>
        <begin position="984"/>
        <end position="1003"/>
    </location>
</feature>
<dbReference type="AlphaFoldDB" id="A0A2T0Q088"/>
<keyword evidence="1" id="KW-0456">Lyase</keyword>
<sequence length="1032" mass="110508">MPVDAFTLPDFYLPYPARLNPNLDRARAHSMEWAREMGMLDAPKHGGGTVWDEAALAGMDYALMCAYTHPDCDGPMLDLITDWYVWVFFFDDDFLESFKYTRDHRGAREYLDRLELFMTAGDREAPEPRNPAERGLDDLWRRTVPMMSDGWRGRFTTSTYNLMVESMWELDNIDRERVANPIEYIQMRRMVGGAPWSANLVECAVGAEVPDAIAATRPMRVLSDTFADAVHLRNDLFSYQREVQQEGENSNAVLVFERFFGCSVQEAADMVNDLLTSRLLQFEDTALLEVAELFAEHGVPPDRQLGVAAYIKGLQDWQAGGHEWHARSNRYMNDNAVRGGPGASALGGPTGLGTAGLSFGPGLRRRTRQRIQPLYRQTGPLELPELYMPFPVRTSPHLDAVRRYAVGWAREMGMFDSIPGVEFGGVWNEDRFRANDVAYCGAMIHPDAGPEELKLSADWLAWGTYGDDYFPIVYGARRDLAAARACNRRLSLFMPLDGEPAPEPYGPIERGLADLWRRTAGPMNRRDRARFRLAVEDMTASWLWELDNQAMHRVPDPVDYIEMRRKTFGSDMTMSLAKLARANEVPEEVFGNRVVRELESSAQDYAIFTNDLFSYQKEVQFEGELHNMVLVVENYLGVDRRAAADVVADLMAARMRQFEHILANGLPDLFEDLDLDPAARGALSRHADELKDWMSGILQWHRAVSRYTEPEQRDRARTFLVPAIPTVPWRQPGTPAALPGAAPAATRAVPDESASDKSAPVLTAVLPAAATLSAPTASALPGARVPARSADPAPSASGPAEPPGPPVPSVPAAVPAPAGPPVPSVPAAAAEPPGPAVPAVPVSVPDPGGVPVPAETSAERTRGERKGAAPAASAPAAPPVPSVPAAAPDPGGTPVPAETAAAAPPAVLARRPFEVRAGASALPGARAASGPAGAELASAPPPAAPAPPGPPVPSVPVAVAAPPGPAVPSVPAAAAEPPGPAVPAVPVSAPDPGGVPVPAQTTGAAAPAAFSGRPLGLGTGAAALADLGRRAG</sequence>
<dbReference type="SFLD" id="SFLDS00005">
    <property type="entry name" value="Isoprenoid_Synthase_Type_I"/>
    <property type="match status" value="2"/>
</dbReference>
<feature type="compositionally biased region" description="Pro residues" evidence="2">
    <location>
        <begin position="939"/>
        <end position="950"/>
    </location>
</feature>
<dbReference type="Gene3D" id="1.10.600.10">
    <property type="entry name" value="Farnesyl Diphosphate Synthase"/>
    <property type="match status" value="2"/>
</dbReference>
<feature type="region of interest" description="Disordered" evidence="2">
    <location>
        <begin position="782"/>
        <end position="902"/>
    </location>
</feature>
<name>A0A2T0Q088_9ACTN</name>
<dbReference type="Proteomes" id="UP000237846">
    <property type="component" value="Unassembled WGS sequence"/>
</dbReference>
<organism evidence="3 4">
    <name type="scientific">Allonocardiopsis opalescens</name>
    <dbReference type="NCBI Taxonomy" id="1144618"/>
    <lineage>
        <taxon>Bacteria</taxon>
        <taxon>Bacillati</taxon>
        <taxon>Actinomycetota</taxon>
        <taxon>Actinomycetes</taxon>
        <taxon>Streptosporangiales</taxon>
        <taxon>Allonocardiopsis</taxon>
    </lineage>
</organism>
<feature type="region of interest" description="Disordered" evidence="2">
    <location>
        <begin position="924"/>
        <end position="950"/>
    </location>
</feature>
<reference evidence="3 4" key="1">
    <citation type="submission" date="2018-03" db="EMBL/GenBank/DDBJ databases">
        <title>Genomic Encyclopedia of Archaeal and Bacterial Type Strains, Phase II (KMG-II): from individual species to whole genera.</title>
        <authorList>
            <person name="Goeker M."/>
        </authorList>
    </citation>
    <scope>NUCLEOTIDE SEQUENCE [LARGE SCALE GENOMIC DNA]</scope>
    <source>
        <strain evidence="3 4">DSM 45601</strain>
    </source>
</reference>
<dbReference type="GO" id="GO:0010333">
    <property type="term" value="F:terpene synthase activity"/>
    <property type="evidence" value="ECO:0007669"/>
    <property type="project" value="InterPro"/>
</dbReference>
<protein>
    <submittedName>
        <fullName evidence="3">Germacradienol/geosmin synthase</fullName>
    </submittedName>
</protein>
<dbReference type="InterPro" id="IPR034686">
    <property type="entry name" value="Terpene_cyclase-like_2"/>
</dbReference>
<evidence type="ECO:0000313" key="4">
    <source>
        <dbReference type="Proteomes" id="UP000237846"/>
    </source>
</evidence>